<reference evidence="1 2" key="1">
    <citation type="submission" date="2016-03" db="EMBL/GenBank/DDBJ databases">
        <title>Comparative genomics of the ectomycorrhizal sister species Rhizopogon vinicolor and Rhizopogon vesiculosus (Basidiomycota: Boletales) reveals a divergence of the mating type B locus.</title>
        <authorList>
            <person name="Mujic A.B."/>
            <person name="Kuo A."/>
            <person name="Tritt A."/>
            <person name="Lipzen A."/>
            <person name="Chen C."/>
            <person name="Johnson J."/>
            <person name="Sharma A."/>
            <person name="Barry K."/>
            <person name="Grigoriev I.V."/>
            <person name="Spatafora J.W."/>
        </authorList>
    </citation>
    <scope>NUCLEOTIDE SEQUENCE [LARGE SCALE GENOMIC DNA]</scope>
    <source>
        <strain evidence="1 2">AM-OR11-056</strain>
    </source>
</reference>
<protein>
    <submittedName>
        <fullName evidence="1">Uncharacterized protein</fullName>
    </submittedName>
</protein>
<gene>
    <name evidence="1" type="ORF">AZE42_13265</name>
</gene>
<keyword evidence="2" id="KW-1185">Reference proteome</keyword>
<comment type="caution">
    <text evidence="1">The sequence shown here is derived from an EMBL/GenBank/DDBJ whole genome shotgun (WGS) entry which is preliminary data.</text>
</comment>
<name>A0A1J8Q1F5_9AGAM</name>
<evidence type="ECO:0000313" key="1">
    <source>
        <dbReference type="EMBL" id="OJA14893.1"/>
    </source>
</evidence>
<dbReference type="AlphaFoldDB" id="A0A1J8Q1F5"/>
<proteinExistence type="predicted"/>
<dbReference type="EMBL" id="LVVM01003446">
    <property type="protein sequence ID" value="OJA14893.1"/>
    <property type="molecule type" value="Genomic_DNA"/>
</dbReference>
<organism evidence="1 2">
    <name type="scientific">Rhizopogon vesiculosus</name>
    <dbReference type="NCBI Taxonomy" id="180088"/>
    <lineage>
        <taxon>Eukaryota</taxon>
        <taxon>Fungi</taxon>
        <taxon>Dikarya</taxon>
        <taxon>Basidiomycota</taxon>
        <taxon>Agaricomycotina</taxon>
        <taxon>Agaricomycetes</taxon>
        <taxon>Agaricomycetidae</taxon>
        <taxon>Boletales</taxon>
        <taxon>Suillineae</taxon>
        <taxon>Rhizopogonaceae</taxon>
        <taxon>Rhizopogon</taxon>
    </lineage>
</organism>
<accession>A0A1J8Q1F5</accession>
<dbReference type="Proteomes" id="UP000183567">
    <property type="component" value="Unassembled WGS sequence"/>
</dbReference>
<evidence type="ECO:0000313" key="2">
    <source>
        <dbReference type="Proteomes" id="UP000183567"/>
    </source>
</evidence>
<sequence length="33" mass="3619">MSLRTCSMLPPSTNLFSSLLMGMITTPSYGPHF</sequence>